<accession>A0A7S3XAY4</accession>
<dbReference type="AlphaFoldDB" id="A0A7S3XAY4"/>
<comment type="subcellular location">
    <subcellularLocation>
        <location evidence="1">Endomembrane system</location>
        <topology evidence="1">Multi-pass membrane protein</topology>
    </subcellularLocation>
    <subcellularLocation>
        <location evidence="3">Endoplasmic reticulum membrane</location>
    </subcellularLocation>
    <subcellularLocation>
        <location evidence="2">Nucleus envelope</location>
    </subcellularLocation>
</comment>
<dbReference type="Pfam" id="PF07787">
    <property type="entry name" value="TMEM43"/>
    <property type="match status" value="1"/>
</dbReference>
<reference evidence="12" key="1">
    <citation type="submission" date="2021-01" db="EMBL/GenBank/DDBJ databases">
        <authorList>
            <person name="Corre E."/>
            <person name="Pelletier E."/>
            <person name="Niang G."/>
            <person name="Scheremetjew M."/>
            <person name="Finn R."/>
            <person name="Kale V."/>
            <person name="Holt S."/>
            <person name="Cochrane G."/>
            <person name="Meng A."/>
            <person name="Brown T."/>
            <person name="Cohen L."/>
        </authorList>
    </citation>
    <scope>NUCLEOTIDE SEQUENCE</scope>
    <source>
        <strain evidence="12">SPMC142</strain>
    </source>
</reference>
<organism evidence="12">
    <name type="scientific">Strombidinopsis acuminata</name>
    <dbReference type="NCBI Taxonomy" id="141414"/>
    <lineage>
        <taxon>Eukaryota</taxon>
        <taxon>Sar</taxon>
        <taxon>Alveolata</taxon>
        <taxon>Ciliophora</taxon>
        <taxon>Intramacronucleata</taxon>
        <taxon>Spirotrichea</taxon>
        <taxon>Choreotrichia</taxon>
        <taxon>Choreotrichida</taxon>
        <taxon>Strombidinopsidae</taxon>
        <taxon>Strombidinopsis</taxon>
    </lineage>
</organism>
<evidence type="ECO:0000256" key="4">
    <source>
        <dbReference type="ARBA" id="ARBA00006627"/>
    </source>
</evidence>
<evidence type="ECO:0000256" key="3">
    <source>
        <dbReference type="ARBA" id="ARBA00004586"/>
    </source>
</evidence>
<evidence type="ECO:0000256" key="7">
    <source>
        <dbReference type="ARBA" id="ARBA00022989"/>
    </source>
</evidence>
<keyword evidence="5 11" id="KW-0812">Transmembrane</keyword>
<dbReference type="GO" id="GO:0005637">
    <property type="term" value="C:nuclear inner membrane"/>
    <property type="evidence" value="ECO:0007669"/>
    <property type="project" value="TreeGrafter"/>
</dbReference>
<keyword evidence="6" id="KW-0256">Endoplasmic reticulum</keyword>
<evidence type="ECO:0000256" key="10">
    <source>
        <dbReference type="SAM" id="MobiDB-lite"/>
    </source>
</evidence>
<evidence type="ECO:0000256" key="5">
    <source>
        <dbReference type="ARBA" id="ARBA00022692"/>
    </source>
</evidence>
<feature type="region of interest" description="Disordered" evidence="10">
    <location>
        <begin position="107"/>
        <end position="138"/>
    </location>
</feature>
<dbReference type="EMBL" id="HBIQ01114852">
    <property type="protein sequence ID" value="CAE0604627.1"/>
    <property type="molecule type" value="Transcribed_RNA"/>
</dbReference>
<proteinExistence type="inferred from homology"/>
<dbReference type="GO" id="GO:0005789">
    <property type="term" value="C:endoplasmic reticulum membrane"/>
    <property type="evidence" value="ECO:0007669"/>
    <property type="project" value="UniProtKB-SubCell"/>
</dbReference>
<evidence type="ECO:0000256" key="9">
    <source>
        <dbReference type="ARBA" id="ARBA00023242"/>
    </source>
</evidence>
<feature type="compositionally biased region" description="Low complexity" evidence="10">
    <location>
        <begin position="111"/>
        <end position="136"/>
    </location>
</feature>
<comment type="similarity">
    <text evidence="4">Belongs to the TMEM43 family.</text>
</comment>
<evidence type="ECO:0000256" key="1">
    <source>
        <dbReference type="ARBA" id="ARBA00004127"/>
    </source>
</evidence>
<evidence type="ECO:0000313" key="12">
    <source>
        <dbReference type="EMBL" id="CAE0604627.1"/>
    </source>
</evidence>
<dbReference type="GO" id="GO:0071763">
    <property type="term" value="P:nuclear membrane organization"/>
    <property type="evidence" value="ECO:0007669"/>
    <property type="project" value="TreeGrafter"/>
</dbReference>
<dbReference type="PANTHER" id="PTHR13416">
    <property type="match status" value="1"/>
</dbReference>
<evidence type="ECO:0000256" key="2">
    <source>
        <dbReference type="ARBA" id="ARBA00004259"/>
    </source>
</evidence>
<protein>
    <submittedName>
        <fullName evidence="12">Uncharacterized protein</fullName>
    </submittedName>
</protein>
<evidence type="ECO:0000256" key="11">
    <source>
        <dbReference type="SAM" id="Phobius"/>
    </source>
</evidence>
<gene>
    <name evidence="12" type="ORF">SACU0126_LOCUS36394</name>
</gene>
<feature type="transmembrane region" description="Helical" evidence="11">
    <location>
        <begin position="78"/>
        <end position="97"/>
    </location>
</feature>
<evidence type="ECO:0000256" key="8">
    <source>
        <dbReference type="ARBA" id="ARBA00023136"/>
    </source>
</evidence>
<feature type="transmembrane region" description="Helical" evidence="11">
    <location>
        <begin position="12"/>
        <end position="37"/>
    </location>
</feature>
<keyword evidence="9" id="KW-0539">Nucleus</keyword>
<name>A0A7S3XAY4_9SPIT</name>
<dbReference type="GO" id="GO:0006629">
    <property type="term" value="P:lipid metabolic process"/>
    <property type="evidence" value="ECO:0007669"/>
    <property type="project" value="TreeGrafter"/>
</dbReference>
<keyword evidence="8 11" id="KW-0472">Membrane</keyword>
<dbReference type="PANTHER" id="PTHR13416:SF2">
    <property type="entry name" value="TRANSMEMBRANE PROTEIN 43"/>
    <property type="match status" value="1"/>
</dbReference>
<sequence length="152" mass="16387">MREKLKMSNGIRCLGFLGVWLGFYLLFSPIMALLAWIPLIGGLLKAIVSFAAIIATFVVAVTTSLLVISIAWVFYRPLIGVPLLMATGAGIFALFYFGQPISQEEAEGLENGTSNNSTDGTNSTDNGNSTDTNGDNQSQPTLLLARLLHKFD</sequence>
<dbReference type="InterPro" id="IPR012430">
    <property type="entry name" value="TMEM43_fam"/>
</dbReference>
<feature type="transmembrane region" description="Helical" evidence="11">
    <location>
        <begin position="43"/>
        <end position="71"/>
    </location>
</feature>
<keyword evidence="7 11" id="KW-1133">Transmembrane helix</keyword>
<evidence type="ECO:0000256" key="6">
    <source>
        <dbReference type="ARBA" id="ARBA00022824"/>
    </source>
</evidence>